<name>A0A1R3JVJ6_COCAP</name>
<dbReference type="EMBL" id="AWWV01006998">
    <property type="protein sequence ID" value="OMO98818.1"/>
    <property type="molecule type" value="Genomic_DNA"/>
</dbReference>
<feature type="compositionally biased region" description="Polar residues" evidence="1">
    <location>
        <begin position="1"/>
        <end position="10"/>
    </location>
</feature>
<evidence type="ECO:0000256" key="1">
    <source>
        <dbReference type="SAM" id="MobiDB-lite"/>
    </source>
</evidence>
<organism evidence="2 3">
    <name type="scientific">Corchorus capsularis</name>
    <name type="common">Jute</name>
    <dbReference type="NCBI Taxonomy" id="210143"/>
    <lineage>
        <taxon>Eukaryota</taxon>
        <taxon>Viridiplantae</taxon>
        <taxon>Streptophyta</taxon>
        <taxon>Embryophyta</taxon>
        <taxon>Tracheophyta</taxon>
        <taxon>Spermatophyta</taxon>
        <taxon>Magnoliopsida</taxon>
        <taxon>eudicotyledons</taxon>
        <taxon>Gunneridae</taxon>
        <taxon>Pentapetalae</taxon>
        <taxon>rosids</taxon>
        <taxon>malvids</taxon>
        <taxon>Malvales</taxon>
        <taxon>Malvaceae</taxon>
        <taxon>Grewioideae</taxon>
        <taxon>Apeibeae</taxon>
        <taxon>Corchorus</taxon>
    </lineage>
</organism>
<proteinExistence type="predicted"/>
<accession>A0A1R3JVJ6</accession>
<comment type="caution">
    <text evidence="2">The sequence shown here is derived from an EMBL/GenBank/DDBJ whole genome shotgun (WGS) entry which is preliminary data.</text>
</comment>
<reference evidence="2 3" key="1">
    <citation type="submission" date="2013-09" db="EMBL/GenBank/DDBJ databases">
        <title>Corchorus capsularis genome sequencing.</title>
        <authorList>
            <person name="Alam M."/>
            <person name="Haque M.S."/>
            <person name="Islam M.S."/>
            <person name="Emdad E.M."/>
            <person name="Islam M.M."/>
            <person name="Ahmed B."/>
            <person name="Halim A."/>
            <person name="Hossen Q.M.M."/>
            <person name="Hossain M.Z."/>
            <person name="Ahmed R."/>
            <person name="Khan M.M."/>
            <person name="Islam R."/>
            <person name="Rashid M.M."/>
            <person name="Khan S.A."/>
            <person name="Rahman M.S."/>
            <person name="Alam M."/>
        </authorList>
    </citation>
    <scope>NUCLEOTIDE SEQUENCE [LARGE SCALE GENOMIC DNA]</scope>
    <source>
        <strain evidence="3">cv. CVL-1</strain>
        <tissue evidence="2">Whole seedling</tissue>
    </source>
</reference>
<protein>
    <submittedName>
        <fullName evidence="2">Uncharacterized protein</fullName>
    </submittedName>
</protein>
<dbReference type="Gramene" id="OMO98818">
    <property type="protein sequence ID" value="OMO98818"/>
    <property type="gene ID" value="CCACVL1_04057"/>
</dbReference>
<feature type="region of interest" description="Disordered" evidence="1">
    <location>
        <begin position="1"/>
        <end position="28"/>
    </location>
</feature>
<dbReference type="AlphaFoldDB" id="A0A1R3JVJ6"/>
<gene>
    <name evidence="2" type="ORF">CCACVL1_04057</name>
</gene>
<sequence length="28" mass="2905">MGPWESQFSNMDRGPNASAGKTAPPPSS</sequence>
<keyword evidence="3" id="KW-1185">Reference proteome</keyword>
<dbReference type="Proteomes" id="UP000188268">
    <property type="component" value="Unassembled WGS sequence"/>
</dbReference>
<evidence type="ECO:0000313" key="2">
    <source>
        <dbReference type="EMBL" id="OMO98818.1"/>
    </source>
</evidence>
<evidence type="ECO:0000313" key="3">
    <source>
        <dbReference type="Proteomes" id="UP000188268"/>
    </source>
</evidence>